<keyword evidence="3" id="KW-1185">Reference proteome</keyword>
<organism evidence="2 3">
    <name type="scientific">Kineosporia mesophila</name>
    <dbReference type="NCBI Taxonomy" id="566012"/>
    <lineage>
        <taxon>Bacteria</taxon>
        <taxon>Bacillati</taxon>
        <taxon>Actinomycetota</taxon>
        <taxon>Actinomycetes</taxon>
        <taxon>Kineosporiales</taxon>
        <taxon>Kineosporiaceae</taxon>
        <taxon>Kineosporia</taxon>
    </lineage>
</organism>
<feature type="compositionally biased region" description="Basic and acidic residues" evidence="1">
    <location>
        <begin position="22"/>
        <end position="55"/>
    </location>
</feature>
<proteinExistence type="predicted"/>
<name>A0ABP6ZSS4_9ACTN</name>
<protein>
    <submittedName>
        <fullName evidence="2">Uncharacterized protein</fullName>
    </submittedName>
</protein>
<accession>A0ABP6ZSS4</accession>
<comment type="caution">
    <text evidence="2">The sequence shown here is derived from an EMBL/GenBank/DDBJ whole genome shotgun (WGS) entry which is preliminary data.</text>
</comment>
<sequence length="170" mass="18484">MRNKSDARVWLAGALSRNVRGRWERELTKQGEDDGHGDSGPEWGQREASKGDARTDLGGMGSRDWDFLENEGFAGGEESLIVPWQSVRAGESRELMASYRRARRLAARLRRCLGDVGFADADFPELGAGVAPDGRPVVVLGAVPETTVVRLVLLLESRRLPPGGEGRTAA</sequence>
<evidence type="ECO:0000313" key="3">
    <source>
        <dbReference type="Proteomes" id="UP001501074"/>
    </source>
</evidence>
<dbReference type="EMBL" id="BAAAZO010000006">
    <property type="protein sequence ID" value="GAA3617042.1"/>
    <property type="molecule type" value="Genomic_DNA"/>
</dbReference>
<evidence type="ECO:0000313" key="2">
    <source>
        <dbReference type="EMBL" id="GAA3617042.1"/>
    </source>
</evidence>
<reference evidence="3" key="1">
    <citation type="journal article" date="2019" name="Int. J. Syst. Evol. Microbiol.">
        <title>The Global Catalogue of Microorganisms (GCM) 10K type strain sequencing project: providing services to taxonomists for standard genome sequencing and annotation.</title>
        <authorList>
            <consortium name="The Broad Institute Genomics Platform"/>
            <consortium name="The Broad Institute Genome Sequencing Center for Infectious Disease"/>
            <person name="Wu L."/>
            <person name="Ma J."/>
        </authorList>
    </citation>
    <scope>NUCLEOTIDE SEQUENCE [LARGE SCALE GENOMIC DNA]</scope>
    <source>
        <strain evidence="3">JCM 16902</strain>
    </source>
</reference>
<feature type="region of interest" description="Disordered" evidence="1">
    <location>
        <begin position="22"/>
        <end position="57"/>
    </location>
</feature>
<dbReference type="Proteomes" id="UP001501074">
    <property type="component" value="Unassembled WGS sequence"/>
</dbReference>
<gene>
    <name evidence="2" type="ORF">GCM10022223_36960</name>
</gene>
<evidence type="ECO:0000256" key="1">
    <source>
        <dbReference type="SAM" id="MobiDB-lite"/>
    </source>
</evidence>